<dbReference type="InterPro" id="IPR013762">
    <property type="entry name" value="Integrase-like_cat_sf"/>
</dbReference>
<evidence type="ECO:0000256" key="3">
    <source>
        <dbReference type="ARBA" id="ARBA00022679"/>
    </source>
</evidence>
<dbReference type="InterPro" id="IPR050808">
    <property type="entry name" value="Phage_Integrase"/>
</dbReference>
<comment type="function">
    <text evidence="9">Integrase is necessary for integration of the phage into the host genome by site-specific recombination. In conjunction with excisionase, integrase is also necessary for excision of the prophage from the host genome.</text>
</comment>
<evidence type="ECO:0000256" key="5">
    <source>
        <dbReference type="ARBA" id="ARBA00023125"/>
    </source>
</evidence>
<dbReference type="PROSITE" id="PS51898">
    <property type="entry name" value="TYR_RECOMBINASE"/>
    <property type="match status" value="1"/>
</dbReference>
<keyword evidence="7" id="KW-1179">Viral genome integration</keyword>
<dbReference type="GO" id="GO:0044826">
    <property type="term" value="P:viral genome integration into host DNA"/>
    <property type="evidence" value="ECO:0007669"/>
    <property type="project" value="UniProtKB-KW"/>
</dbReference>
<dbReference type="GO" id="GO:0016740">
    <property type="term" value="F:transferase activity"/>
    <property type="evidence" value="ECO:0007669"/>
    <property type="project" value="UniProtKB-KW"/>
</dbReference>
<evidence type="ECO:0000313" key="11">
    <source>
        <dbReference type="EMBL" id="DAD93871.1"/>
    </source>
</evidence>
<dbReference type="Gene3D" id="1.10.150.130">
    <property type="match status" value="1"/>
</dbReference>
<dbReference type="PANTHER" id="PTHR30629:SF2">
    <property type="entry name" value="PROPHAGE INTEGRASE INTS-RELATED"/>
    <property type="match status" value="1"/>
</dbReference>
<dbReference type="GO" id="GO:0046718">
    <property type="term" value="P:symbiont entry into host cell"/>
    <property type="evidence" value="ECO:0007669"/>
    <property type="project" value="UniProtKB-KW"/>
</dbReference>
<evidence type="ECO:0000256" key="8">
    <source>
        <dbReference type="ARBA" id="ARBA00023296"/>
    </source>
</evidence>
<evidence type="ECO:0000256" key="2">
    <source>
        <dbReference type="ARBA" id="ARBA00016082"/>
    </source>
</evidence>
<evidence type="ECO:0000256" key="4">
    <source>
        <dbReference type="ARBA" id="ARBA00022908"/>
    </source>
</evidence>
<evidence type="ECO:0000256" key="9">
    <source>
        <dbReference type="ARBA" id="ARBA00049605"/>
    </source>
</evidence>
<evidence type="ECO:0000256" key="1">
    <source>
        <dbReference type="ARBA" id="ARBA00008857"/>
    </source>
</evidence>
<feature type="domain" description="Tyr recombinase" evidence="10">
    <location>
        <begin position="254"/>
        <end position="420"/>
    </location>
</feature>
<sequence length="431" mass="49879">MLYSGKTYCIIFGAVEQDRKFVRLLFLYSNNRLKKRGIKMAKKRKKYPKLPNNFGSIRYLGKNRRNCFAVHPPATPDDTGKLKRPPAICYVDDWIKGFTVLTAYKAGTYQPGMERTLEVSPTTDIDTLISRLIADYNTIKGVEDKHPEIKKLTFSEVYKQFYAWKFPNGTKLSYSSKEAYRTAYTNCTVLHNRIFEDLKAPDMQKVIDDCKLKKQSQMAILTLFKQMYKYAVYSEIVTENKALYVHVNADNDTEHGTPFSDQELQTLWDNANDPEVQLILIMCYSGWRIGEVLKLTTNLEEKYFQGGIKTKAGKNRIVPIHSAIYHFAEQKVLTQDGKLCIYTQQHHRKALFYPTLERLGIVGNPKHTPHDCRHTFSMLCEKYGVRENDRKRMLGHSFGGDVTNAVYGHRTLEELRTEIEKIKVPFVTNCD</sequence>
<dbReference type="Pfam" id="PF00589">
    <property type="entry name" value="Phage_integrase"/>
    <property type="match status" value="1"/>
</dbReference>
<dbReference type="GO" id="GO:0015074">
    <property type="term" value="P:DNA integration"/>
    <property type="evidence" value="ECO:0007669"/>
    <property type="project" value="UniProtKB-KW"/>
</dbReference>
<name>A0A8S5NHP7_9CAUD</name>
<dbReference type="GO" id="GO:0075713">
    <property type="term" value="P:establishment of integrated proviral latency"/>
    <property type="evidence" value="ECO:0007669"/>
    <property type="project" value="UniProtKB-KW"/>
</dbReference>
<keyword evidence="4" id="KW-0229">DNA integration</keyword>
<reference evidence="11" key="1">
    <citation type="journal article" date="2021" name="Proc. Natl. Acad. Sci. U.S.A.">
        <title>A Catalog of Tens of Thousands of Viruses from Human Metagenomes Reveals Hidden Associations with Chronic Diseases.</title>
        <authorList>
            <person name="Tisza M.J."/>
            <person name="Buck C.B."/>
        </authorList>
    </citation>
    <scope>NUCLEOTIDE SEQUENCE</scope>
    <source>
        <strain evidence="11">CtmTU3</strain>
    </source>
</reference>
<dbReference type="SUPFAM" id="SSF56349">
    <property type="entry name" value="DNA breaking-rejoining enzymes"/>
    <property type="match status" value="1"/>
</dbReference>
<dbReference type="GO" id="GO:0003677">
    <property type="term" value="F:DNA binding"/>
    <property type="evidence" value="ECO:0007669"/>
    <property type="project" value="UniProtKB-KW"/>
</dbReference>
<dbReference type="InterPro" id="IPR010998">
    <property type="entry name" value="Integrase_recombinase_N"/>
</dbReference>
<dbReference type="GO" id="GO:0006310">
    <property type="term" value="P:DNA recombination"/>
    <property type="evidence" value="ECO:0007669"/>
    <property type="project" value="UniProtKB-KW"/>
</dbReference>
<evidence type="ECO:0000259" key="10">
    <source>
        <dbReference type="PROSITE" id="PS51898"/>
    </source>
</evidence>
<keyword evidence="5" id="KW-0238">DNA-binding</keyword>
<evidence type="ECO:0000256" key="7">
    <source>
        <dbReference type="ARBA" id="ARBA00023195"/>
    </source>
</evidence>
<dbReference type="Gene3D" id="1.10.443.10">
    <property type="entry name" value="Intergrase catalytic core"/>
    <property type="match status" value="1"/>
</dbReference>
<keyword evidence="8" id="KW-1160">Virus entry into host cell</keyword>
<comment type="similarity">
    <text evidence="1">Belongs to the 'phage' integrase family.</text>
</comment>
<dbReference type="InterPro" id="IPR011010">
    <property type="entry name" value="DNA_brk_join_enz"/>
</dbReference>
<proteinExistence type="inferred from homology"/>
<evidence type="ECO:0000256" key="6">
    <source>
        <dbReference type="ARBA" id="ARBA00023172"/>
    </source>
</evidence>
<keyword evidence="3" id="KW-0808">Transferase</keyword>
<protein>
    <recommendedName>
        <fullName evidence="2">Integrase</fullName>
    </recommendedName>
</protein>
<keyword evidence="6" id="KW-0233">DNA recombination</keyword>
<dbReference type="EMBL" id="BK015169">
    <property type="protein sequence ID" value="DAD93871.1"/>
    <property type="molecule type" value="Genomic_DNA"/>
</dbReference>
<accession>A0A8S5NHP7</accession>
<dbReference type="PANTHER" id="PTHR30629">
    <property type="entry name" value="PROPHAGE INTEGRASE"/>
    <property type="match status" value="1"/>
</dbReference>
<dbReference type="InterPro" id="IPR002104">
    <property type="entry name" value="Integrase_catalytic"/>
</dbReference>
<organism evidence="11">
    <name type="scientific">Siphoviridae sp. ctmTU3</name>
    <dbReference type="NCBI Taxonomy" id="2826453"/>
    <lineage>
        <taxon>Viruses</taxon>
        <taxon>Duplodnaviria</taxon>
        <taxon>Heunggongvirae</taxon>
        <taxon>Uroviricota</taxon>
        <taxon>Caudoviricetes</taxon>
    </lineage>
</organism>